<dbReference type="AlphaFoldDB" id="K3ULN7"/>
<dbReference type="HOGENOM" id="CLU_1722847_0_0_1"/>
<feature type="signal peptide" evidence="1">
    <location>
        <begin position="1"/>
        <end position="17"/>
    </location>
</feature>
<feature type="chain" id="PRO_5003866361" evidence="1">
    <location>
        <begin position="18"/>
        <end position="149"/>
    </location>
</feature>
<evidence type="ECO:0000256" key="1">
    <source>
        <dbReference type="SAM" id="SignalP"/>
    </source>
</evidence>
<protein>
    <submittedName>
        <fullName evidence="2">Uncharacterized protein</fullName>
    </submittedName>
</protein>
<name>K3ULN7_FUSPC</name>
<dbReference type="EMBL" id="AFNW01000185">
    <property type="protein sequence ID" value="EKJ73011.1"/>
    <property type="molecule type" value="Genomic_DNA"/>
</dbReference>
<dbReference type="GeneID" id="20365417"/>
<reference evidence="2 3" key="1">
    <citation type="journal article" date="2012" name="PLoS Pathog.">
        <title>Comparative pathogenomics reveals horizontally acquired novel virulence genes in fungi infecting cereal hosts.</title>
        <authorList>
            <person name="Gardiner D.M."/>
            <person name="McDonald M.C."/>
            <person name="Covarelli L."/>
            <person name="Solomon P.S."/>
            <person name="Rusu A.G."/>
            <person name="Marshall M."/>
            <person name="Kazan K."/>
            <person name="Chakraborty S."/>
            <person name="McDonald B.A."/>
            <person name="Manners J.M."/>
        </authorList>
    </citation>
    <scope>NUCLEOTIDE SEQUENCE [LARGE SCALE GENOMIC DNA]</scope>
    <source>
        <strain evidence="2 3">CS3096</strain>
    </source>
</reference>
<keyword evidence="1" id="KW-0732">Signal</keyword>
<organism evidence="2 3">
    <name type="scientific">Fusarium pseudograminearum (strain CS3096)</name>
    <name type="common">Wheat and barley crown-rot fungus</name>
    <dbReference type="NCBI Taxonomy" id="1028729"/>
    <lineage>
        <taxon>Eukaryota</taxon>
        <taxon>Fungi</taxon>
        <taxon>Dikarya</taxon>
        <taxon>Ascomycota</taxon>
        <taxon>Pezizomycotina</taxon>
        <taxon>Sordariomycetes</taxon>
        <taxon>Hypocreomycetidae</taxon>
        <taxon>Hypocreales</taxon>
        <taxon>Nectriaceae</taxon>
        <taxon>Fusarium</taxon>
    </lineage>
</organism>
<accession>K3ULN7</accession>
<dbReference type="Proteomes" id="UP000007978">
    <property type="component" value="Chromosome 4"/>
</dbReference>
<gene>
    <name evidence="2" type="ORF">FPSE_06799</name>
</gene>
<sequence length="149" mass="16918">MHISAISLLALTVGAVALPTSKNEKSESLEKRCEWHDGHGPISCDYFSVVFGAEGRERSEFIMKGNNFEERKFPRCDPWQGQNYQNFYSPLPYVLQVAPGNTCETRLPEAWWDDLHIQYAGTFLNAPTDPRCGPVENGWGRRCIIAQRP</sequence>
<keyword evidence="3" id="KW-1185">Reference proteome</keyword>
<comment type="caution">
    <text evidence="2">The sequence shown here is derived from an EMBL/GenBank/DDBJ whole genome shotgun (WGS) entry which is preliminary data.</text>
</comment>
<evidence type="ECO:0000313" key="2">
    <source>
        <dbReference type="EMBL" id="EKJ73011.1"/>
    </source>
</evidence>
<proteinExistence type="predicted"/>
<dbReference type="KEGG" id="fpu:FPSE_06799"/>
<evidence type="ECO:0000313" key="3">
    <source>
        <dbReference type="Proteomes" id="UP000007978"/>
    </source>
</evidence>
<dbReference type="OrthoDB" id="4566586at2759"/>
<dbReference type="eggNOG" id="ENOG502RWPS">
    <property type="taxonomic scope" value="Eukaryota"/>
</dbReference>
<dbReference type="RefSeq" id="XP_009258192.1">
    <property type="nucleotide sequence ID" value="XM_009259917.1"/>
</dbReference>